<dbReference type="Proteomes" id="UP000628442">
    <property type="component" value="Unassembled WGS sequence"/>
</dbReference>
<evidence type="ECO:0000313" key="2">
    <source>
        <dbReference type="EMBL" id="QBI02595.1"/>
    </source>
</evidence>
<organism evidence="1 4">
    <name type="scientific">Pseudoduganella albidiflava</name>
    <dbReference type="NCBI Taxonomy" id="321983"/>
    <lineage>
        <taxon>Bacteria</taxon>
        <taxon>Pseudomonadati</taxon>
        <taxon>Pseudomonadota</taxon>
        <taxon>Betaproteobacteria</taxon>
        <taxon>Burkholderiales</taxon>
        <taxon>Oxalobacteraceae</taxon>
        <taxon>Telluria group</taxon>
        <taxon>Pseudoduganella</taxon>
    </lineage>
</organism>
<dbReference type="AlphaFoldDB" id="A0A411X150"/>
<protein>
    <submittedName>
        <fullName evidence="1">Uncharacterized protein</fullName>
    </submittedName>
</protein>
<dbReference type="Proteomes" id="UP000292307">
    <property type="component" value="Chromosome"/>
</dbReference>
<evidence type="ECO:0000313" key="4">
    <source>
        <dbReference type="Proteomes" id="UP000628442"/>
    </source>
</evidence>
<dbReference type="OrthoDB" id="8757612at2"/>
<dbReference type="EMBL" id="CP036401">
    <property type="protein sequence ID" value="QBI02595.1"/>
    <property type="molecule type" value="Genomic_DNA"/>
</dbReference>
<reference evidence="2 3" key="2">
    <citation type="submission" date="2019-02" db="EMBL/GenBank/DDBJ databases">
        <title>Draft Genome Sequences of Six Type Strains of the Genus Massilia.</title>
        <authorList>
            <person name="Miess H."/>
            <person name="Frediansyhah A."/>
            <person name="Gross H."/>
        </authorList>
    </citation>
    <scope>NUCLEOTIDE SEQUENCE [LARGE SCALE GENOMIC DNA]</scope>
    <source>
        <strain evidence="2 3">DSM 17472</strain>
    </source>
</reference>
<evidence type="ECO:0000313" key="1">
    <source>
        <dbReference type="EMBL" id="GGY41486.1"/>
    </source>
</evidence>
<proteinExistence type="predicted"/>
<evidence type="ECO:0000313" key="3">
    <source>
        <dbReference type="Proteomes" id="UP000292307"/>
    </source>
</evidence>
<reference evidence="1" key="3">
    <citation type="submission" date="2022-12" db="EMBL/GenBank/DDBJ databases">
        <authorList>
            <person name="Sun Q."/>
            <person name="Kim S."/>
        </authorList>
    </citation>
    <scope>NUCLEOTIDE SEQUENCE</scope>
    <source>
        <strain evidence="1">KCTC 12343</strain>
    </source>
</reference>
<accession>A0A411X150</accession>
<keyword evidence="3" id="KW-1185">Reference proteome</keyword>
<name>A0A411X150_9BURK</name>
<dbReference type="RefSeq" id="WP_131146706.1">
    <property type="nucleotide sequence ID" value="NZ_BMWV01000005.1"/>
</dbReference>
<dbReference type="EMBL" id="BMWV01000005">
    <property type="protein sequence ID" value="GGY41486.1"/>
    <property type="molecule type" value="Genomic_DNA"/>
</dbReference>
<reference evidence="1" key="1">
    <citation type="journal article" date="2014" name="Int. J. Syst. Evol. Microbiol.">
        <title>Complete genome sequence of Corynebacterium casei LMG S-19264T (=DSM 44701T), isolated from a smear-ripened cheese.</title>
        <authorList>
            <consortium name="US DOE Joint Genome Institute (JGI-PGF)"/>
            <person name="Walter F."/>
            <person name="Albersmeier A."/>
            <person name="Kalinowski J."/>
            <person name="Ruckert C."/>
        </authorList>
    </citation>
    <scope>NUCLEOTIDE SEQUENCE</scope>
    <source>
        <strain evidence="1">KCTC 12343</strain>
    </source>
</reference>
<gene>
    <name evidence="2" type="ORF">EYF70_18410</name>
    <name evidence="1" type="ORF">GCM10007387_24270</name>
</gene>
<sequence>MNDKNEVPNELPAANRTRLRGWGDAEQQMCAGIAALGQLAGVDVGQGRGPADMDALLVEAAYQCYFNDPEFMDGPCCFGFVKSATDIDILKLQADAVVQGLVAYIRKRGDEAAVREAEIQVAMIDATFAWLKKARREAKSWPMDGSALIRRRPVPAATPDR</sequence>